<dbReference type="NCBIfam" id="NF002370">
    <property type="entry name" value="PRK01355.1"/>
    <property type="match status" value="1"/>
</dbReference>
<reference evidence="2 3" key="1">
    <citation type="journal article" date="2009" name="Curr. Microbiol.">
        <title>Molecular cloning and expression of a novel cholinephosphotransferase involved in glycoglycerophospholipid biosynthesis of Mycoplasma fermentans.</title>
        <authorList>
            <person name="Ishida N."/>
            <person name="Irikura D."/>
            <person name="Matsuda K."/>
            <person name="Sato S."/>
            <person name="Asano K."/>
        </authorList>
    </citation>
    <scope>NUCLEOTIDE SEQUENCE [LARGE SCALE GENOMIC DNA]</scope>
    <source>
        <strain evidence="3">ATCC 19989 / NBRC 14854 / NCTC 10117 / PG18</strain>
    </source>
</reference>
<dbReference type="InterPro" id="IPR050104">
    <property type="entry name" value="FMN-dep_NADH:Q_OxRdtase_AzoR1"/>
</dbReference>
<dbReference type="InterPro" id="IPR029039">
    <property type="entry name" value="Flavoprotein-like_sf"/>
</dbReference>
<name>C4XG32_MYCFP</name>
<accession>C4XG32</accession>
<protein>
    <recommendedName>
        <fullName evidence="1">Flavodoxin-like fold domain-containing protein</fullName>
    </recommendedName>
</protein>
<feature type="domain" description="Flavodoxin-like fold" evidence="1">
    <location>
        <begin position="13"/>
        <end position="199"/>
    </location>
</feature>
<dbReference type="InterPro" id="IPR003680">
    <property type="entry name" value="Flavodoxin_fold"/>
</dbReference>
<dbReference type="PANTHER" id="PTHR43741:SF4">
    <property type="entry name" value="FMN-DEPENDENT NADH:QUINONE OXIDOREDUCTASE"/>
    <property type="match status" value="1"/>
</dbReference>
<dbReference type="Proteomes" id="UP000006810">
    <property type="component" value="Chromosome"/>
</dbReference>
<dbReference type="EMBL" id="AP009608">
    <property type="protein sequence ID" value="BAH70104.1"/>
    <property type="molecule type" value="Genomic_DNA"/>
</dbReference>
<keyword evidence="3" id="KW-1185">Reference proteome</keyword>
<gene>
    <name evidence="2" type="ordered locus">MBIO_0839</name>
</gene>
<dbReference type="HOGENOM" id="CLU_088964_2_0_14"/>
<dbReference type="AlphaFoldDB" id="C4XG32"/>
<dbReference type="Pfam" id="PF02525">
    <property type="entry name" value="Flavodoxin_2"/>
    <property type="match status" value="1"/>
</dbReference>
<organism evidence="2 3">
    <name type="scientific">Mycoplasmopsis fermentans (strain ATCC 19989 / NBRC 14854 / NCTC 10117 / PG18)</name>
    <name type="common">Mycoplasma fermentans</name>
    <dbReference type="NCBI Taxonomy" id="496833"/>
    <lineage>
        <taxon>Bacteria</taxon>
        <taxon>Bacillati</taxon>
        <taxon>Mycoplasmatota</taxon>
        <taxon>Mycoplasmoidales</taxon>
        <taxon>Metamycoplasmataceae</taxon>
        <taxon>Mycoplasmopsis</taxon>
    </lineage>
</organism>
<sequence>MRKVSKEAFMSAKKIISILGSVNKNSLSNKINNIVSSKLFKKYPNSEITLLDLANSPFSELMLNGHDTTAFWEDSEAKSWITKLKEADYVVINSPMINFNYSALVKNFIDAICIADHSFSYKYSKKNGSVGLLNKMKVIIIGTQGAPKGWYTFGDHVKMLEGTFNFLGAKEVKTLLVAGTKVTPLKDMSQEEIIKQYQKEIDALI</sequence>
<dbReference type="Gene3D" id="3.40.50.360">
    <property type="match status" value="1"/>
</dbReference>
<evidence type="ECO:0000313" key="3">
    <source>
        <dbReference type="Proteomes" id="UP000006810"/>
    </source>
</evidence>
<dbReference type="eggNOG" id="COG1182">
    <property type="taxonomic scope" value="Bacteria"/>
</dbReference>
<proteinExistence type="predicted"/>
<evidence type="ECO:0000313" key="2">
    <source>
        <dbReference type="EMBL" id="BAH70104.1"/>
    </source>
</evidence>
<dbReference type="SUPFAM" id="SSF52218">
    <property type="entry name" value="Flavoproteins"/>
    <property type="match status" value="1"/>
</dbReference>
<dbReference type="PANTHER" id="PTHR43741">
    <property type="entry name" value="FMN-DEPENDENT NADH-AZOREDUCTASE 1"/>
    <property type="match status" value="1"/>
</dbReference>
<dbReference type="PATRIC" id="fig|496833.3.peg.437"/>
<evidence type="ECO:0000259" key="1">
    <source>
        <dbReference type="Pfam" id="PF02525"/>
    </source>
</evidence>
<dbReference type="KEGG" id="mfp:MBIO_0839"/>